<dbReference type="GO" id="GO:0032545">
    <property type="term" value="C:CURI complex"/>
    <property type="evidence" value="ECO:0007669"/>
    <property type="project" value="EnsemblFungi"/>
</dbReference>
<feature type="compositionally biased region" description="Polar residues" evidence="2">
    <location>
        <begin position="203"/>
        <end position="216"/>
    </location>
</feature>
<feature type="compositionally biased region" description="Polar residues" evidence="2">
    <location>
        <begin position="799"/>
        <end position="812"/>
    </location>
</feature>
<feature type="region of interest" description="Disordered" evidence="2">
    <location>
        <begin position="424"/>
        <end position="456"/>
    </location>
</feature>
<feature type="coiled-coil region" evidence="1">
    <location>
        <begin position="368"/>
        <end position="398"/>
    </location>
</feature>
<dbReference type="OMA" id="KLGTWET"/>
<dbReference type="OrthoDB" id="4047468at2759"/>
<evidence type="ECO:0008006" key="5">
    <source>
        <dbReference type="Google" id="ProtNLM"/>
    </source>
</evidence>
<feature type="compositionally biased region" description="Polar residues" evidence="2">
    <location>
        <begin position="443"/>
        <end position="456"/>
    </location>
</feature>
<feature type="region of interest" description="Disordered" evidence="2">
    <location>
        <begin position="631"/>
        <end position="655"/>
    </location>
</feature>
<dbReference type="GeneID" id="34523576"/>
<evidence type="ECO:0000313" key="3">
    <source>
        <dbReference type="EMBL" id="CCK67941.1"/>
    </source>
</evidence>
<feature type="region of interest" description="Disordered" evidence="2">
    <location>
        <begin position="563"/>
        <end position="585"/>
    </location>
</feature>
<feature type="compositionally biased region" description="Polar residues" evidence="2">
    <location>
        <begin position="155"/>
        <end position="176"/>
    </location>
</feature>
<feature type="compositionally biased region" description="Low complexity" evidence="2">
    <location>
        <begin position="23"/>
        <end position="36"/>
    </location>
</feature>
<dbReference type="HOGENOM" id="CLU_009986_0_0_1"/>
<feature type="region of interest" description="Disordered" evidence="2">
    <location>
        <begin position="1"/>
        <end position="230"/>
    </location>
</feature>
<feature type="region of interest" description="Disordered" evidence="2">
    <location>
        <begin position="797"/>
        <end position="816"/>
    </location>
</feature>
<gene>
    <name evidence="3" type="primary">KNAG0A02520</name>
    <name evidence="3" type="ordered locus">KNAG_0A02520</name>
</gene>
<keyword evidence="4" id="KW-1185">Reference proteome</keyword>
<dbReference type="PANTHER" id="PTHR28057:SF1">
    <property type="entry name" value="PROTEIN IFH1-RELATED"/>
    <property type="match status" value="1"/>
</dbReference>
<dbReference type="AlphaFoldDB" id="J7S3E0"/>
<dbReference type="eggNOG" id="ENOG502QQB6">
    <property type="taxonomic scope" value="Eukaryota"/>
</dbReference>
<dbReference type="GO" id="GO:0000785">
    <property type="term" value="C:chromatin"/>
    <property type="evidence" value="ECO:0007669"/>
    <property type="project" value="EnsemblFungi"/>
</dbReference>
<dbReference type="STRING" id="1071383.J7S3E0"/>
<evidence type="ECO:0000256" key="1">
    <source>
        <dbReference type="SAM" id="Coils"/>
    </source>
</evidence>
<dbReference type="GO" id="GO:0005730">
    <property type="term" value="C:nucleolus"/>
    <property type="evidence" value="ECO:0007669"/>
    <property type="project" value="EnsemblFungi"/>
</dbReference>
<dbReference type="GO" id="GO:0000781">
    <property type="term" value="C:chromosome, telomeric region"/>
    <property type="evidence" value="ECO:0007669"/>
    <property type="project" value="GOC"/>
</dbReference>
<name>J7S3E0_HUIN7</name>
<dbReference type="Pfam" id="PF10380">
    <property type="entry name" value="CRF1"/>
    <property type="match status" value="1"/>
</dbReference>
<dbReference type="GO" id="GO:0003713">
    <property type="term" value="F:transcription coactivator activity"/>
    <property type="evidence" value="ECO:0007669"/>
    <property type="project" value="EnsemblFungi"/>
</dbReference>
<dbReference type="PANTHER" id="PTHR28057">
    <property type="entry name" value="PROTEIN IFH1-RELATED"/>
    <property type="match status" value="1"/>
</dbReference>
<dbReference type="KEGG" id="kng:KNAG_0A02520"/>
<feature type="compositionally biased region" description="Polar residues" evidence="2">
    <location>
        <begin position="638"/>
        <end position="653"/>
    </location>
</feature>
<feature type="coiled-coil region" evidence="1">
    <location>
        <begin position="739"/>
        <end position="782"/>
    </location>
</feature>
<reference evidence="3 4" key="1">
    <citation type="journal article" date="2011" name="Proc. Natl. Acad. Sci. U.S.A.">
        <title>Evolutionary erosion of yeast sex chromosomes by mating-type switching accidents.</title>
        <authorList>
            <person name="Gordon J.L."/>
            <person name="Armisen D."/>
            <person name="Proux-Wera E."/>
            <person name="Oheigeartaigh S.S."/>
            <person name="Byrne K.P."/>
            <person name="Wolfe K.H."/>
        </authorList>
    </citation>
    <scope>NUCLEOTIDE SEQUENCE [LARGE SCALE GENOMIC DNA]</scope>
    <source>
        <strain evidence="4">ATCC MYA-139 / BCRC 22969 / CBS 8797 / CCRC 22969 / KCTC 17520 / NBRC 10181 / NCYC 3082</strain>
    </source>
</reference>
<sequence length="953" mass="105039">MAGKKVPVGGAYMPGRSSGKSISSFANRAAATAASAENKRPRRFSLIYSSDSSLSDIDADEKKGKSMSNNSKGKKSKLIAEGNEDGTESSDYGIADSSNSEDDDDDEDDDSEETSSDDDNIDFVKLTAQRKKRVMKALNAIKRGKKPATKHSPADRTTTQSADTVTPPVQGQSSTGPRLPSVQPPQQEEDIGEEVTNAAGKDTPTNELTSLNSNVDQLHVPKFPDSEESDYDIDQETYFNIINDNDDTAGEIDTGGETNEDELPILQQEEQNIVQELQNDDSLSFDGSIHEEGADPVDLENQLLNITGNNNDDDYDEDDEDDDMMSDFDLPFYEDPKFSNLHYNYTDENNNNGEHKLSLSTSLPLILNEKKQSRTQKLEAKRRELKERLKSRKLLKEKVKSSTNKTDGIDGDEYMFGVFFQSDMESPSDSKYEDGSDKRPTLRKQNNTTGSLRNLNGSALIDTSDEEYDNILMDIAHMPSDESDEEHSTGKKIKLEDELGASDIDIDDDDSSVTNVFIDIDDLDPDSFYFQYDDISSSSAYENGSSADEYKDEMRDTVVFAADESTDEDDNLPPPDSRNNNIGTKAKEIVSANVVGLKPPKLGTWETDNKPFSIIDGLSTKSLHSLIQEHQQLHDQTQRGQTTPNSQDSNSIGNGEEMSLNELLNMSELDDDEGENSTPYQSALIADWYNKPKVPLSAFRNKGVSYADDSEYILPSISTRKVPIGYVGVEKTRRKISKMKEMQRQRNEQKRKLKKKRKLLKLKRERARMEKEKALLGEVSQNDAHLLNSNSELAAISVPGSSNENTEGSVPSNGVDDAAATATTAKRDSVQGVGIAEITELLNKDHSGLLTSHADTLSFGDGLMVPADEDAIIDDADADILASLTAPVDFDDLNSKSSTLWKQRRHSIVEAASENMRFTKNGLFSESALADIEGIIGASGSTSGTFEFNEVLQ</sequence>
<evidence type="ECO:0000256" key="2">
    <source>
        <dbReference type="SAM" id="MobiDB-lite"/>
    </source>
</evidence>
<dbReference type="Proteomes" id="UP000006310">
    <property type="component" value="Chromosome 1"/>
</dbReference>
<feature type="compositionally biased region" description="Acidic residues" evidence="2">
    <location>
        <begin position="99"/>
        <end position="121"/>
    </location>
</feature>
<proteinExistence type="predicted"/>
<organism evidence="3 4">
    <name type="scientific">Huiozyma naganishii (strain ATCC MYA-139 / BCRC 22969 / CBS 8797 / KCTC 17520 / NBRC 10181 / NCYC 3082 / Yp74L-3)</name>
    <name type="common">Yeast</name>
    <name type="synonym">Kazachstania naganishii</name>
    <dbReference type="NCBI Taxonomy" id="1071383"/>
    <lineage>
        <taxon>Eukaryota</taxon>
        <taxon>Fungi</taxon>
        <taxon>Dikarya</taxon>
        <taxon>Ascomycota</taxon>
        <taxon>Saccharomycotina</taxon>
        <taxon>Saccharomycetes</taxon>
        <taxon>Saccharomycetales</taxon>
        <taxon>Saccharomycetaceae</taxon>
        <taxon>Huiozyma</taxon>
    </lineage>
</organism>
<dbReference type="GO" id="GO:0031509">
    <property type="term" value="P:subtelomeric heterochromatin formation"/>
    <property type="evidence" value="ECO:0007669"/>
    <property type="project" value="EnsemblFungi"/>
</dbReference>
<evidence type="ECO:0000313" key="4">
    <source>
        <dbReference type="Proteomes" id="UP000006310"/>
    </source>
</evidence>
<feature type="compositionally biased region" description="Basic and acidic residues" evidence="2">
    <location>
        <begin position="428"/>
        <end position="440"/>
    </location>
</feature>
<dbReference type="GO" id="GO:0060963">
    <property type="term" value="P:positive regulation of ribosomal protein gene transcription by RNA polymerase II"/>
    <property type="evidence" value="ECO:0007669"/>
    <property type="project" value="EnsemblFungi"/>
</dbReference>
<accession>J7S3E0</accession>
<dbReference type="RefSeq" id="XP_022462187.1">
    <property type="nucleotide sequence ID" value="XM_022606786.1"/>
</dbReference>
<keyword evidence="1" id="KW-0175">Coiled coil</keyword>
<dbReference type="GO" id="GO:0042790">
    <property type="term" value="P:nucleolar large rRNA transcription by RNA polymerase I"/>
    <property type="evidence" value="ECO:0007669"/>
    <property type="project" value="EnsemblFungi"/>
</dbReference>
<protein>
    <recommendedName>
        <fullName evidence="5">Protein IFH1</fullName>
    </recommendedName>
</protein>
<dbReference type="InterPro" id="IPR018837">
    <property type="entry name" value="TF_CRF1/IFH1"/>
</dbReference>
<reference evidence="4" key="2">
    <citation type="submission" date="2012-08" db="EMBL/GenBank/DDBJ databases">
        <title>Genome sequence of Kazachstania naganishii.</title>
        <authorList>
            <person name="Gordon J.L."/>
            <person name="Armisen D."/>
            <person name="Proux-Wera E."/>
            <person name="OhEigeartaigh S.S."/>
            <person name="Byrne K.P."/>
            <person name="Wolfe K.H."/>
        </authorList>
    </citation>
    <scope>NUCLEOTIDE SEQUENCE [LARGE SCALE GENOMIC DNA]</scope>
    <source>
        <strain evidence="4">ATCC MYA-139 / BCRC 22969 / CBS 8797 / CCRC 22969 / KCTC 17520 / NBRC 10181 / NCYC 3082</strain>
    </source>
</reference>
<dbReference type="EMBL" id="HE978314">
    <property type="protein sequence ID" value="CCK67941.1"/>
    <property type="molecule type" value="Genomic_DNA"/>
</dbReference>
<feature type="compositionally biased region" description="Low complexity" evidence="2">
    <location>
        <begin position="45"/>
        <end position="56"/>
    </location>
</feature>